<keyword evidence="1" id="KW-0732">Signal</keyword>
<dbReference type="Proteomes" id="UP000008963">
    <property type="component" value="Chromosome"/>
</dbReference>
<dbReference type="KEGG" id="bmx:BMS_1864"/>
<accession>E1X224</accession>
<evidence type="ECO:0000313" key="3">
    <source>
        <dbReference type="Proteomes" id="UP000008963"/>
    </source>
</evidence>
<reference evidence="3" key="1">
    <citation type="journal article" date="2013" name="ISME J.">
        <title>A small predatory core genome in the divergent marine Bacteriovorax marinus SJ and the terrestrial Bdellovibrio bacteriovorus.</title>
        <authorList>
            <person name="Crossman L.C."/>
            <person name="Chen H."/>
            <person name="Cerdeno-Tarraga A.M."/>
            <person name="Brooks K."/>
            <person name="Quail M.A."/>
            <person name="Pineiro S.A."/>
            <person name="Hobley L."/>
            <person name="Sockett R.E."/>
            <person name="Bentley S.D."/>
            <person name="Parkhill J."/>
            <person name="Williams H.N."/>
            <person name="Stine O.C."/>
        </authorList>
    </citation>
    <scope>NUCLEOTIDE SEQUENCE [LARGE SCALE GENOMIC DNA]</scope>
    <source>
        <strain evidence="3">ATCC BAA-682 / DSM 15412 / SJ</strain>
    </source>
</reference>
<evidence type="ECO:0000313" key="2">
    <source>
        <dbReference type="EMBL" id="CBW26684.1"/>
    </source>
</evidence>
<dbReference type="STRING" id="862908.BMS_1864"/>
<dbReference type="AlphaFoldDB" id="E1X224"/>
<name>E1X224_HALMS</name>
<gene>
    <name evidence="2" type="ordered locus">BMS_1864</name>
</gene>
<evidence type="ECO:0008006" key="4">
    <source>
        <dbReference type="Google" id="ProtNLM"/>
    </source>
</evidence>
<dbReference type="OrthoDB" id="9968315at2"/>
<sequence length="181" mass="21128">MKFIIIFLMTIFGPISLAQNISDTAIFKIEEQIFYLSDVNKFLRPLEVFRCIGEKSYLVRSIELSKKDYESISPFVGDYKVLTRRQEQLQKLLLLNKVLMYSASINVEVTESELDAIGLKKCNKSGELSTVLKLFIRSEFLLRDRFLRQRTPVALDAHLLEKIRIFYSGVNRRLSSQIYFL</sequence>
<dbReference type="EMBL" id="FQ312005">
    <property type="protein sequence ID" value="CBW26684.1"/>
    <property type="molecule type" value="Genomic_DNA"/>
</dbReference>
<organism evidence="2 3">
    <name type="scientific">Halobacteriovorax marinus (strain ATCC BAA-682 / DSM 15412 / SJ)</name>
    <name type="common">Bacteriovorax marinus</name>
    <dbReference type="NCBI Taxonomy" id="862908"/>
    <lineage>
        <taxon>Bacteria</taxon>
        <taxon>Pseudomonadati</taxon>
        <taxon>Bdellovibrionota</taxon>
        <taxon>Bacteriovoracia</taxon>
        <taxon>Bacteriovoracales</taxon>
        <taxon>Halobacteriovoraceae</taxon>
        <taxon>Halobacteriovorax</taxon>
    </lineage>
</organism>
<feature type="chain" id="PRO_5003154408" description="Secreted protein" evidence="1">
    <location>
        <begin position="19"/>
        <end position="181"/>
    </location>
</feature>
<proteinExistence type="predicted"/>
<feature type="signal peptide" evidence="1">
    <location>
        <begin position="1"/>
        <end position="18"/>
    </location>
</feature>
<protein>
    <recommendedName>
        <fullName evidence="4">Secreted protein</fullName>
    </recommendedName>
</protein>
<dbReference type="HOGENOM" id="CLU_1487095_0_0_7"/>
<dbReference type="RefSeq" id="WP_014244465.1">
    <property type="nucleotide sequence ID" value="NC_016620.1"/>
</dbReference>
<dbReference type="PATRIC" id="fig|862908.3.peg.1769"/>
<keyword evidence="3" id="KW-1185">Reference proteome</keyword>
<evidence type="ECO:0000256" key="1">
    <source>
        <dbReference type="SAM" id="SignalP"/>
    </source>
</evidence>